<protein>
    <submittedName>
        <fullName evidence="1">Uncharacterized protein</fullName>
    </submittedName>
</protein>
<proteinExistence type="predicted"/>
<sequence>MTRCCPHDQHQANILTSLTSLLPAHLVSAQGLAHAYLTSTQSILLAYLVSTQDLPPAYLYRILSRIKSTAAPKLGIKTLNGTNFSAWKDSLMLSLGLMEFDHALDKREHAEVTDKSTAQNIIKHEKWSRCNRMALVLMKNSISPIIRGAIPDSKDAKTYLAYVKDQFKGTSKVHAHTLILKLVTAKYDGISGIREHIMMMNDMSRKLKGLYMEISDGFLVHFIMTSLPKSFEAFKINYNIQKDKWTMSELIAMCVQEEERLKLDRSDVAYLMSADSKKRKGNFRKKETYKVQKQDANGASSSKNVTSQQ</sequence>
<dbReference type="Proteomes" id="UP001056120">
    <property type="component" value="Linkage Group LG12"/>
</dbReference>
<name>A0ACB9HMI3_9ASTR</name>
<evidence type="ECO:0000313" key="2">
    <source>
        <dbReference type="Proteomes" id="UP001056120"/>
    </source>
</evidence>
<reference evidence="1 2" key="2">
    <citation type="journal article" date="2022" name="Mol. Ecol. Resour.">
        <title>The genomes of chicory, endive, great burdock and yacon provide insights into Asteraceae paleo-polyploidization history and plant inulin production.</title>
        <authorList>
            <person name="Fan W."/>
            <person name="Wang S."/>
            <person name="Wang H."/>
            <person name="Wang A."/>
            <person name="Jiang F."/>
            <person name="Liu H."/>
            <person name="Zhao H."/>
            <person name="Xu D."/>
            <person name="Zhang Y."/>
        </authorList>
    </citation>
    <scope>NUCLEOTIDE SEQUENCE [LARGE SCALE GENOMIC DNA]</scope>
    <source>
        <strain evidence="2">cv. Yunnan</strain>
        <tissue evidence="1">Leaves</tissue>
    </source>
</reference>
<dbReference type="EMBL" id="CM042029">
    <property type="protein sequence ID" value="KAI3796686.1"/>
    <property type="molecule type" value="Genomic_DNA"/>
</dbReference>
<keyword evidence="2" id="KW-1185">Reference proteome</keyword>
<organism evidence="1 2">
    <name type="scientific">Smallanthus sonchifolius</name>
    <dbReference type="NCBI Taxonomy" id="185202"/>
    <lineage>
        <taxon>Eukaryota</taxon>
        <taxon>Viridiplantae</taxon>
        <taxon>Streptophyta</taxon>
        <taxon>Embryophyta</taxon>
        <taxon>Tracheophyta</taxon>
        <taxon>Spermatophyta</taxon>
        <taxon>Magnoliopsida</taxon>
        <taxon>eudicotyledons</taxon>
        <taxon>Gunneridae</taxon>
        <taxon>Pentapetalae</taxon>
        <taxon>asterids</taxon>
        <taxon>campanulids</taxon>
        <taxon>Asterales</taxon>
        <taxon>Asteraceae</taxon>
        <taxon>Asteroideae</taxon>
        <taxon>Heliantheae alliance</taxon>
        <taxon>Millerieae</taxon>
        <taxon>Smallanthus</taxon>
    </lineage>
</organism>
<reference evidence="2" key="1">
    <citation type="journal article" date="2022" name="Mol. Ecol. Resour.">
        <title>The genomes of chicory, endive, great burdock and yacon provide insights into Asteraceae palaeo-polyploidization history and plant inulin production.</title>
        <authorList>
            <person name="Fan W."/>
            <person name="Wang S."/>
            <person name="Wang H."/>
            <person name="Wang A."/>
            <person name="Jiang F."/>
            <person name="Liu H."/>
            <person name="Zhao H."/>
            <person name="Xu D."/>
            <person name="Zhang Y."/>
        </authorList>
    </citation>
    <scope>NUCLEOTIDE SEQUENCE [LARGE SCALE GENOMIC DNA]</scope>
    <source>
        <strain evidence="2">cv. Yunnan</strain>
    </source>
</reference>
<gene>
    <name evidence="1" type="ORF">L1987_39365</name>
</gene>
<evidence type="ECO:0000313" key="1">
    <source>
        <dbReference type="EMBL" id="KAI3796686.1"/>
    </source>
</evidence>
<comment type="caution">
    <text evidence="1">The sequence shown here is derived from an EMBL/GenBank/DDBJ whole genome shotgun (WGS) entry which is preliminary data.</text>
</comment>
<accession>A0ACB9HMI3</accession>